<dbReference type="Proteomes" id="UP000250140">
    <property type="component" value="Unassembled WGS sequence"/>
</dbReference>
<keyword evidence="7" id="KW-0137">Centromere</keyword>
<evidence type="ECO:0000256" key="6">
    <source>
        <dbReference type="ARBA" id="ARBA00023242"/>
    </source>
</evidence>
<dbReference type="InterPro" id="IPR029040">
    <property type="entry name" value="RPABC4/Spt4"/>
</dbReference>
<keyword evidence="5 8" id="KW-0804">Transcription</keyword>
<evidence type="ECO:0000256" key="5">
    <source>
        <dbReference type="ARBA" id="ARBA00023163"/>
    </source>
</evidence>
<dbReference type="PIRSF" id="PIRSF025023">
    <property type="entry name" value="Spt4"/>
    <property type="match status" value="1"/>
</dbReference>
<dbReference type="Gene3D" id="3.30.40.210">
    <property type="match status" value="1"/>
</dbReference>
<dbReference type="GO" id="GO:0000775">
    <property type="term" value="C:chromosome, centromeric region"/>
    <property type="evidence" value="ECO:0007669"/>
    <property type="project" value="UniProtKB-SubCell"/>
</dbReference>
<dbReference type="EMBL" id="KV748843">
    <property type="protein sequence ID" value="OCL12696.1"/>
    <property type="molecule type" value="Genomic_DNA"/>
</dbReference>
<dbReference type="SMART" id="SM01389">
    <property type="entry name" value="Spt4"/>
    <property type="match status" value="1"/>
</dbReference>
<evidence type="ECO:0000313" key="10">
    <source>
        <dbReference type="EMBL" id="OCL12696.1"/>
    </source>
</evidence>
<gene>
    <name evidence="10" type="ORF">AOQ84DRAFT_333852</name>
</gene>
<dbReference type="OrthoDB" id="248751at2759"/>
<dbReference type="PANTHER" id="PTHR12882">
    <property type="entry name" value="SUPPRESSOR OF TY 4"/>
    <property type="match status" value="1"/>
</dbReference>
<dbReference type="InterPro" id="IPR009287">
    <property type="entry name" value="Spt4"/>
</dbReference>
<evidence type="ECO:0000256" key="3">
    <source>
        <dbReference type="ARBA" id="ARBA00010464"/>
    </source>
</evidence>
<sequence length="121" mass="13152">MASNFVPNNQHRNLRACMVCSVVQTHARFMTSGCPNCEPFLELAGSADAIAECTSQVFDGLITVAETKKSWVARWQRLEGYAPGVYAVKVEGTLPEEVITAVENAGIKYVPRDGSANDETN</sequence>
<evidence type="ECO:0000256" key="1">
    <source>
        <dbReference type="ARBA" id="ARBA00004123"/>
    </source>
</evidence>
<accession>A0A8E2F945</accession>
<proteinExistence type="inferred from homology"/>
<protein>
    <recommendedName>
        <fullName evidence="4 8">Transcription elongation factor SPT4</fullName>
    </recommendedName>
</protein>
<feature type="domain" description="Spt4/RpoE2 zinc finger" evidence="9">
    <location>
        <begin position="14"/>
        <end position="91"/>
    </location>
</feature>
<keyword evidence="11" id="KW-1185">Reference proteome</keyword>
<reference evidence="10 11" key="1">
    <citation type="journal article" date="2016" name="Nat. Commun.">
        <title>Ectomycorrhizal ecology is imprinted in the genome of the dominant symbiotic fungus Cenococcum geophilum.</title>
        <authorList>
            <consortium name="DOE Joint Genome Institute"/>
            <person name="Peter M."/>
            <person name="Kohler A."/>
            <person name="Ohm R.A."/>
            <person name="Kuo A."/>
            <person name="Krutzmann J."/>
            <person name="Morin E."/>
            <person name="Arend M."/>
            <person name="Barry K.W."/>
            <person name="Binder M."/>
            <person name="Choi C."/>
            <person name="Clum A."/>
            <person name="Copeland A."/>
            <person name="Grisel N."/>
            <person name="Haridas S."/>
            <person name="Kipfer T."/>
            <person name="LaButti K."/>
            <person name="Lindquist E."/>
            <person name="Lipzen A."/>
            <person name="Maire R."/>
            <person name="Meier B."/>
            <person name="Mihaltcheva S."/>
            <person name="Molinier V."/>
            <person name="Murat C."/>
            <person name="Poggeler S."/>
            <person name="Quandt C.A."/>
            <person name="Sperisen C."/>
            <person name="Tritt A."/>
            <person name="Tisserant E."/>
            <person name="Crous P.W."/>
            <person name="Henrissat B."/>
            <person name="Nehls U."/>
            <person name="Egli S."/>
            <person name="Spatafora J.W."/>
            <person name="Grigoriev I.V."/>
            <person name="Martin F.M."/>
        </authorList>
    </citation>
    <scope>NUCLEOTIDE SEQUENCE [LARGE SCALE GENOMIC DNA]</scope>
    <source>
        <strain evidence="10 11">CBS 207.34</strain>
    </source>
</reference>
<dbReference type="SUPFAM" id="SSF63393">
    <property type="entry name" value="RNA polymerase subunits"/>
    <property type="match status" value="1"/>
</dbReference>
<dbReference type="PANTHER" id="PTHR12882:SF1">
    <property type="entry name" value="TRANSCRIPTION ELONGATION FACTOR SPT4"/>
    <property type="match status" value="1"/>
</dbReference>
<dbReference type="GO" id="GO:0006355">
    <property type="term" value="P:regulation of DNA-templated transcription"/>
    <property type="evidence" value="ECO:0007669"/>
    <property type="project" value="InterPro"/>
</dbReference>
<comment type="function">
    <text evidence="8">The SPT4-SPT5 complex mediates both activation and inhibition of transcription elongation, and plays a role in pre-mRNA processing. This complex seems to be important for the stability of the RNA polymerase II elongation machinery on the chromatin template but not for the inherent ability of this machinery to translocate down the gene.</text>
</comment>
<keyword evidence="6 8" id="KW-0539">Nucleus</keyword>
<dbReference type="CDD" id="cd07973">
    <property type="entry name" value="Spt4"/>
    <property type="match status" value="1"/>
</dbReference>
<comment type="similarity">
    <text evidence="3 8">Belongs to the SPT4 family.</text>
</comment>
<evidence type="ECO:0000313" key="11">
    <source>
        <dbReference type="Proteomes" id="UP000250140"/>
    </source>
</evidence>
<dbReference type="GO" id="GO:0008270">
    <property type="term" value="F:zinc ion binding"/>
    <property type="evidence" value="ECO:0007669"/>
    <property type="project" value="InterPro"/>
</dbReference>
<evidence type="ECO:0000256" key="7">
    <source>
        <dbReference type="ARBA" id="ARBA00023328"/>
    </source>
</evidence>
<evidence type="ECO:0000259" key="9">
    <source>
        <dbReference type="SMART" id="SM01389"/>
    </source>
</evidence>
<dbReference type="InterPro" id="IPR022800">
    <property type="entry name" value="Spt4/RpoE2_Znf"/>
</dbReference>
<dbReference type="GO" id="GO:0032044">
    <property type="term" value="C:DSIF complex"/>
    <property type="evidence" value="ECO:0007669"/>
    <property type="project" value="TreeGrafter"/>
</dbReference>
<comment type="subcellular location">
    <subcellularLocation>
        <location evidence="2">Chromosome</location>
        <location evidence="2">Centromere</location>
    </subcellularLocation>
    <subcellularLocation>
        <location evidence="1 8">Nucleus</location>
    </subcellularLocation>
</comment>
<dbReference type="AlphaFoldDB" id="A0A8E2F945"/>
<dbReference type="InterPro" id="IPR038510">
    <property type="entry name" value="Spt4_sf"/>
</dbReference>
<name>A0A8E2F945_9PEZI</name>
<dbReference type="GO" id="GO:0000993">
    <property type="term" value="F:RNA polymerase II complex binding"/>
    <property type="evidence" value="ECO:0007669"/>
    <property type="project" value="TreeGrafter"/>
</dbReference>
<evidence type="ECO:0000256" key="4">
    <source>
        <dbReference type="ARBA" id="ARBA00020182"/>
    </source>
</evidence>
<evidence type="ECO:0000256" key="2">
    <source>
        <dbReference type="ARBA" id="ARBA00004584"/>
    </source>
</evidence>
<organism evidence="10 11">
    <name type="scientific">Glonium stellatum</name>
    <dbReference type="NCBI Taxonomy" id="574774"/>
    <lineage>
        <taxon>Eukaryota</taxon>
        <taxon>Fungi</taxon>
        <taxon>Dikarya</taxon>
        <taxon>Ascomycota</taxon>
        <taxon>Pezizomycotina</taxon>
        <taxon>Dothideomycetes</taxon>
        <taxon>Pleosporomycetidae</taxon>
        <taxon>Gloniales</taxon>
        <taxon>Gloniaceae</taxon>
        <taxon>Glonium</taxon>
    </lineage>
</organism>
<dbReference type="GO" id="GO:0140673">
    <property type="term" value="P:transcription elongation-coupled chromatin remodeling"/>
    <property type="evidence" value="ECO:0007669"/>
    <property type="project" value="InterPro"/>
</dbReference>
<evidence type="ECO:0000256" key="8">
    <source>
        <dbReference type="PIRNR" id="PIRNR025023"/>
    </source>
</evidence>
<dbReference type="Pfam" id="PF06093">
    <property type="entry name" value="Spt4"/>
    <property type="match status" value="1"/>
</dbReference>